<comment type="caution">
    <text evidence="1">The sequence shown here is derived from an EMBL/GenBank/DDBJ whole genome shotgun (WGS) entry which is preliminary data.</text>
</comment>
<evidence type="ECO:0000313" key="2">
    <source>
        <dbReference type="Proteomes" id="UP001589858"/>
    </source>
</evidence>
<dbReference type="Gene3D" id="3.30.70.120">
    <property type="match status" value="1"/>
</dbReference>
<name>A0ABV6S572_9SPHN</name>
<gene>
    <name evidence="1" type="ORF">ACFFF8_07090</name>
</gene>
<dbReference type="EMBL" id="JBHLTM010000027">
    <property type="protein sequence ID" value="MFC0684355.1"/>
    <property type="molecule type" value="Genomic_DNA"/>
</dbReference>
<dbReference type="InterPro" id="IPR015867">
    <property type="entry name" value="N-reg_PII/ATP_PRibTrfase_C"/>
</dbReference>
<proteinExistence type="predicted"/>
<evidence type="ECO:0000313" key="1">
    <source>
        <dbReference type="EMBL" id="MFC0684355.1"/>
    </source>
</evidence>
<protein>
    <submittedName>
        <fullName evidence="1">Uncharacterized protein</fullName>
    </submittedName>
</protein>
<dbReference type="RefSeq" id="WP_267219589.1">
    <property type="nucleotide sequence ID" value="NZ_JAPCWC010000004.1"/>
</dbReference>
<reference evidence="1 2" key="1">
    <citation type="submission" date="2024-09" db="EMBL/GenBank/DDBJ databases">
        <authorList>
            <person name="Sun Q."/>
            <person name="Mori K."/>
        </authorList>
    </citation>
    <scope>NUCLEOTIDE SEQUENCE [LARGE SCALE GENOMIC DNA]</scope>
    <source>
        <strain evidence="1 2">CICC 11035S</strain>
    </source>
</reference>
<sequence>MKTRDATLVRIHVPVAAETLAAMLAGDGAAAERDPVLAAVLAVIREDNPLGDFGLYKGVFELGPGWESFQPGADARPTLGEAGHMTLSPTAIVAVHAPCPPQDTALATALDRILAIHPWEVPVIEIVPVRMAVR</sequence>
<accession>A0ABV6S572</accession>
<organism evidence="1 2">
    <name type="scientific">Novosphingobium clariflavum</name>
    <dbReference type="NCBI Taxonomy" id="2029884"/>
    <lineage>
        <taxon>Bacteria</taxon>
        <taxon>Pseudomonadati</taxon>
        <taxon>Pseudomonadota</taxon>
        <taxon>Alphaproteobacteria</taxon>
        <taxon>Sphingomonadales</taxon>
        <taxon>Sphingomonadaceae</taxon>
        <taxon>Novosphingobium</taxon>
    </lineage>
</organism>
<dbReference type="Proteomes" id="UP001589858">
    <property type="component" value="Unassembled WGS sequence"/>
</dbReference>
<keyword evidence="2" id="KW-1185">Reference proteome</keyword>